<dbReference type="PANTHER" id="PTHR45849">
    <property type="entry name" value="FACT COMPLEX SUBUNIT SSRP1"/>
    <property type="match status" value="1"/>
</dbReference>
<feature type="compositionally biased region" description="Acidic residues" evidence="4">
    <location>
        <begin position="425"/>
        <end position="444"/>
    </location>
</feature>
<dbReference type="GO" id="GO:0042393">
    <property type="term" value="F:histone binding"/>
    <property type="evidence" value="ECO:0007669"/>
    <property type="project" value="TreeGrafter"/>
</dbReference>
<proteinExistence type="inferred from homology"/>
<comment type="function">
    <text evidence="2">Histones H3 and H4 chaperone involved in the nucleosome formation and heterochromatin silencing. Required for the deposition of H3K56ac-carrying H3-H4 complex onto newly-replicated DNA. Plays a role in the transcriptional regulation of the cell-cycle dependent histone genes by creating a repressive structure at the core histone gene promoter.</text>
</comment>
<evidence type="ECO:0000256" key="1">
    <source>
        <dbReference type="ARBA" id="ARBA00006159"/>
    </source>
</evidence>
<protein>
    <submittedName>
        <fullName evidence="6">Histone chaperone</fullName>
    </submittedName>
</protein>
<reference evidence="6 7" key="1">
    <citation type="submission" date="2016-05" db="EMBL/GenBank/DDBJ databases">
        <title>Genome sequencing of Trichophyton rubrum CMCC(F)T1i isolated from hair.</title>
        <authorList>
            <person name="Zhan P."/>
            <person name="Tao Y."/>
            <person name="Liu W."/>
        </authorList>
    </citation>
    <scope>NUCLEOTIDE SEQUENCE [LARGE SCALE GENOMIC DNA]</scope>
    <source>
        <strain evidence="7">CMCC(F)T1i</strain>
    </source>
</reference>
<feature type="region of interest" description="Disordered" evidence="4">
    <location>
        <begin position="383"/>
        <end position="480"/>
    </location>
</feature>
<dbReference type="GO" id="GO:0031491">
    <property type="term" value="F:nucleosome binding"/>
    <property type="evidence" value="ECO:0007669"/>
    <property type="project" value="TreeGrafter"/>
</dbReference>
<evidence type="ECO:0000259" key="5">
    <source>
        <dbReference type="SMART" id="SM01287"/>
    </source>
</evidence>
<evidence type="ECO:0000256" key="2">
    <source>
        <dbReference type="ARBA" id="ARBA00037550"/>
    </source>
</evidence>
<sequence length="679" mass="73331">MGFTVNEAAIDKAFKANPALQGRILEAISEYPQCVGLFEDIARFICSEREAHQSQLHSAYSIAPATESLQQQHITPVEGPASKKRKVANGFAGSAAPGAMGGEDSALIVGIQGDADLQLYVQDLSFTIPQRKKLRLEFTQDLGGGNEYIRARNQASAEVEFGVPVGKIEHVLCLPVPEKAQRQFNFCIIPEYKDGITSAPDGVITFEPMVWTVPDAPPRSAYLGSGTPVSESASLAETYQTYFQSFLDGKLKHVKVLCPDEKEFVSATPEAHRKSEKAYHVKAFRGSKEGYLFFLASGIFFGFKKPVLFIAFENVESISYTAVLQRTFNLNITTRSAAKPDEMQELEFSMIDQADYPGIDAYIKKHGLQDASLAEERRAKRLNINAPRGGDGADDGSGMNDGSVPQAEEEESELQKAQRELENQQADEEDEEEDDYDPGSEGESEGSGSSSEEEEGDDNARAPACTAYQGQDGGTADPSRRPTVVCSSYMSSSPSSPAPSPDFLCGFICVLLVLITKRRRVQQRYRDTEACQSCRARTQGSSVPSCGNTDTAAASPRLETSKAKATKAFPGLVLVPLRRLRRLFFLLLFLFLALQTPQKTSCSAADLSDADAEAGRGRSLVSPALAPPPPPPHLLPLSLASLALLFVCLAASCSLTDLPSSAAGCSPSAQHRVQGTAKP</sequence>
<gene>
    <name evidence="6" type="ORF">A7C99_1282</name>
</gene>
<dbReference type="Gene3D" id="2.30.29.30">
    <property type="entry name" value="Pleckstrin-homology domain (PH domain)/Phosphotyrosine-binding domain (PTB)"/>
    <property type="match status" value="1"/>
</dbReference>
<evidence type="ECO:0000256" key="3">
    <source>
        <dbReference type="ARBA" id="ARBA00038654"/>
    </source>
</evidence>
<comment type="similarity">
    <text evidence="1">Belongs to the RTT106 family.</text>
</comment>
<dbReference type="InterPro" id="IPR013719">
    <property type="entry name" value="RTT106/SPT16-like_middle_dom"/>
</dbReference>
<dbReference type="PANTHER" id="PTHR45849:SF3">
    <property type="entry name" value="HISTONE CHAPERONE RTT106"/>
    <property type="match status" value="1"/>
</dbReference>
<dbReference type="InterPro" id="IPR050454">
    <property type="entry name" value="RTT106/SSRP1_HistChap/FACT"/>
</dbReference>
<dbReference type="Gene3D" id="2.30.29.120">
    <property type="match status" value="1"/>
</dbReference>
<organism evidence="6 7">
    <name type="scientific">Trichophyton rubrum</name>
    <name type="common">Athlete's foot fungus</name>
    <name type="synonym">Epidermophyton rubrum</name>
    <dbReference type="NCBI Taxonomy" id="5551"/>
    <lineage>
        <taxon>Eukaryota</taxon>
        <taxon>Fungi</taxon>
        <taxon>Dikarya</taxon>
        <taxon>Ascomycota</taxon>
        <taxon>Pezizomycotina</taxon>
        <taxon>Eurotiomycetes</taxon>
        <taxon>Eurotiomycetidae</taxon>
        <taxon>Onygenales</taxon>
        <taxon>Arthrodermataceae</taxon>
        <taxon>Trichophyton</taxon>
    </lineage>
</organism>
<feature type="domain" description="Histone chaperone RTT106/FACT complex subunit SPT16-like middle" evidence="5">
    <location>
        <begin position="278"/>
        <end position="373"/>
    </location>
</feature>
<dbReference type="AlphaFoldDB" id="A0A178F5H3"/>
<dbReference type="SUPFAM" id="SSF50729">
    <property type="entry name" value="PH domain-like"/>
    <property type="match status" value="1"/>
</dbReference>
<dbReference type="Proteomes" id="UP000243015">
    <property type="component" value="Unassembled WGS sequence"/>
</dbReference>
<comment type="subunit">
    <text evidence="3">Interacts with histones H3 and H4.</text>
</comment>
<evidence type="ECO:0000313" key="7">
    <source>
        <dbReference type="Proteomes" id="UP000243015"/>
    </source>
</evidence>
<dbReference type="Pfam" id="PF08512">
    <property type="entry name" value="Rttp106-like_middle"/>
    <property type="match status" value="1"/>
</dbReference>
<evidence type="ECO:0000313" key="6">
    <source>
        <dbReference type="EMBL" id="OAL67418.1"/>
    </source>
</evidence>
<dbReference type="VEuPathDB" id="FungiDB:TERG_07576"/>
<name>A0A178F5H3_TRIRU</name>
<comment type="caution">
    <text evidence="6">The sequence shown here is derived from an EMBL/GenBank/DDBJ whole genome shotgun (WGS) entry which is preliminary data.</text>
</comment>
<dbReference type="SMART" id="SM01287">
    <property type="entry name" value="Rtt106"/>
    <property type="match status" value="1"/>
</dbReference>
<dbReference type="InterPro" id="IPR011993">
    <property type="entry name" value="PH-like_dom_sf"/>
</dbReference>
<accession>A0A178F5H3</accession>
<feature type="compositionally biased region" description="Basic and acidic residues" evidence="4">
    <location>
        <begin position="413"/>
        <end position="422"/>
    </location>
</feature>
<evidence type="ECO:0000256" key="4">
    <source>
        <dbReference type="SAM" id="MobiDB-lite"/>
    </source>
</evidence>
<dbReference type="EMBL" id="LHPM01000010">
    <property type="protein sequence ID" value="OAL67418.1"/>
    <property type="molecule type" value="Genomic_DNA"/>
</dbReference>